<feature type="topological domain" description="Virion surface" evidence="10">
    <location>
        <begin position="1"/>
        <end position="59"/>
    </location>
</feature>
<evidence type="ECO:0000313" key="13">
    <source>
        <dbReference type="Proteomes" id="UP000133437"/>
    </source>
</evidence>
<accession>A0A140HEW9</accession>
<organism evidence="12 13">
    <name type="scientific">Infectious bronchitis virus</name>
    <dbReference type="NCBI Taxonomy" id="11120"/>
    <lineage>
        <taxon>Viruses</taxon>
        <taxon>Riboviria</taxon>
        <taxon>Orthornavirae</taxon>
        <taxon>Pisuviricota</taxon>
        <taxon>Pisoniviricetes</taxon>
        <taxon>Nidovirales</taxon>
        <taxon>Cornidovirineae</taxon>
        <taxon>Coronaviridae</taxon>
        <taxon>Orthocoronavirinae</taxon>
        <taxon>Gammacoronavirus</taxon>
        <taxon>Igacovirus</taxon>
        <taxon>Gammacoronavirus galli</taxon>
        <taxon>Avian coronavirus</taxon>
    </lineage>
</organism>
<evidence type="ECO:0000256" key="11">
    <source>
        <dbReference type="RuleBase" id="RU363118"/>
    </source>
</evidence>
<comment type="subcellular location">
    <subcellularLocation>
        <location evidence="10 11">Host Golgi apparatus membrane</location>
        <topology evidence="10 11">Multi-pass membrane protein</topology>
    </subcellularLocation>
    <subcellularLocation>
        <location evidence="10 11">Virion membrane</location>
        <topology evidence="10 11">Multi-pass membrane protein</topology>
    </subcellularLocation>
    <text evidence="10">Largely embedded in the lipid bilayer.</text>
</comment>
<evidence type="ECO:0000256" key="4">
    <source>
        <dbReference type="ARBA" id="ARBA00022870"/>
    </source>
</evidence>
<dbReference type="GO" id="GO:0044178">
    <property type="term" value="C:host cell Golgi membrane"/>
    <property type="evidence" value="ECO:0007669"/>
    <property type="project" value="UniProtKB-SubCell"/>
</dbReference>
<dbReference type="Pfam" id="PF01635">
    <property type="entry name" value="CoV_M"/>
    <property type="match status" value="1"/>
</dbReference>
<dbReference type="GO" id="GO:0055036">
    <property type="term" value="C:virion membrane"/>
    <property type="evidence" value="ECO:0007669"/>
    <property type="project" value="UniProtKB-SubCell"/>
</dbReference>
<keyword evidence="8 10" id="KW-0325">Glycoprotein</keyword>
<feature type="topological domain" description="Virion surface" evidence="10">
    <location>
        <begin position="112"/>
        <end position="116"/>
    </location>
</feature>
<dbReference type="GO" id="GO:0019031">
    <property type="term" value="C:viral envelope"/>
    <property type="evidence" value="ECO:0007669"/>
    <property type="project" value="UniProtKB-UniRule"/>
</dbReference>
<keyword evidence="3 10" id="KW-0946">Virion</keyword>
<reference evidence="13" key="1">
    <citation type="submission" date="2015-09" db="EMBL/GenBank/DDBJ databases">
        <title>Retrospective analysis of S1 gene of infectious bronchitis virus isolates circulating in Poland.</title>
        <authorList>
            <person name="Domanska-Blicharz K."/>
            <person name="Lisowska A."/>
            <person name="Jacukowicz A."/>
            <person name="Smietanka K."/>
            <person name="Sajewicz-Krukowska J."/>
            <person name="Minta Z."/>
        </authorList>
    </citation>
    <scope>NUCLEOTIDE SEQUENCE [LARGE SCALE GENOMIC DNA]</scope>
</reference>
<comment type="subunit">
    <text evidence="10 11">Homomultimer. Interacts with envelope E protein in the budding compartment of the host cell, which is located between endoplasmic reticulum and the Golgi complex. Forms a complex with HE and S proteins. Interacts with nucleocapsid N protein. This interaction probably participates in RNA packaging into the virus.</text>
</comment>
<dbReference type="EMBL" id="KT886454">
    <property type="protein sequence ID" value="AMO03296.1"/>
    <property type="molecule type" value="Genomic_RNA"/>
</dbReference>
<dbReference type="InterPro" id="IPR002574">
    <property type="entry name" value="M_CoV"/>
</dbReference>
<feature type="topological domain" description="Intravirion" evidence="10">
    <location>
        <begin position="81"/>
        <end position="90"/>
    </location>
</feature>
<keyword evidence="1 10" id="KW-0812">Transmembrane</keyword>
<protein>
    <recommendedName>
        <fullName evidence="10 11">Membrane protein</fullName>
        <shortName evidence="10 11">M protein</shortName>
    </recommendedName>
    <alternativeName>
        <fullName evidence="10 11">E1 glycoprotein</fullName>
    </alternativeName>
    <alternativeName>
        <fullName evidence="10 11">Matrix glycoprotein</fullName>
    </alternativeName>
    <alternativeName>
        <fullName evidence="10 11">Membrane glycoprotein</fullName>
    </alternativeName>
</protein>
<evidence type="ECO:0000256" key="9">
    <source>
        <dbReference type="ARBA" id="ARBA00023311"/>
    </source>
</evidence>
<dbReference type="PROSITE" id="PS51927">
    <property type="entry name" value="COV_M"/>
    <property type="match status" value="1"/>
</dbReference>
<evidence type="ECO:0000256" key="7">
    <source>
        <dbReference type="ARBA" id="ARBA00023136"/>
    </source>
</evidence>
<keyword evidence="9 10" id="KW-0468">Viral matrix protein</keyword>
<gene>
    <name evidence="10 11" type="primary">M</name>
</gene>
<keyword evidence="2 10" id="KW-1040">Host Golgi apparatus</keyword>
<keyword evidence="7 10" id="KW-0472">Membrane</keyword>
<evidence type="ECO:0000256" key="2">
    <source>
        <dbReference type="ARBA" id="ARBA00022812"/>
    </source>
</evidence>
<evidence type="ECO:0000256" key="1">
    <source>
        <dbReference type="ARBA" id="ARBA00022692"/>
    </source>
</evidence>
<dbReference type="GO" id="GO:0039660">
    <property type="term" value="F:structural constituent of virion"/>
    <property type="evidence" value="ECO:0007669"/>
    <property type="project" value="UniProtKB-UniRule"/>
</dbReference>
<evidence type="ECO:0000256" key="3">
    <source>
        <dbReference type="ARBA" id="ARBA00022844"/>
    </source>
</evidence>
<comment type="similarity">
    <text evidence="10 11">Belongs to the gammacoronaviruses M protein family.</text>
</comment>
<keyword evidence="5 10" id="KW-0261">Viral envelope protein</keyword>
<name>A0A140HEW9_9GAMC</name>
<proteinExistence type="inferred from homology"/>
<feature type="transmembrane region" description="Helical" evidence="11">
    <location>
        <begin position="92"/>
        <end position="111"/>
    </location>
</feature>
<keyword evidence="4 10" id="KW-1043">Host membrane</keyword>
<sequence length="264" mass="30124">MCINIHMVENLTIRNWNRLLLTSSQRTVGIIKTLQFFKMSNGTENCTLNTEQAVQLFKEYNLFITAFLLFLTILLQYGYATRSRFIYILKMVVLWCFWPLNIAVGVISCIYPPNTGGLVVAIILTVFACLSFIGYWIQSIRLFKRCRSWWSFNPESNAVGSILLINGQQCNFAIESVPMVLSPIIKSGFLYCEGQWLAKCEPDHLPKDIFVCTPDRRNTYRMVQKYTGDQSGNKKRFATFVYAKQSVDTGELESVATGGSSLYT</sequence>
<keyword evidence="6 10" id="KW-1133">Transmembrane helix</keyword>
<feature type="transmembrane region" description="Helical" evidence="11">
    <location>
        <begin position="117"/>
        <end position="137"/>
    </location>
</feature>
<dbReference type="InterPro" id="IPR042550">
    <property type="entry name" value="GAMMA_CORONA_M"/>
</dbReference>
<comment type="function">
    <text evidence="10 11">Component of the viral envelope that plays a central role in virus morphogenesis and assembly via its interactions with other viral proteins.</text>
</comment>
<feature type="transmembrane region" description="Helical" evidence="11">
    <location>
        <begin position="60"/>
        <end position="80"/>
    </location>
</feature>
<evidence type="ECO:0000256" key="5">
    <source>
        <dbReference type="ARBA" id="ARBA00022879"/>
    </source>
</evidence>
<dbReference type="HAMAP" id="MF_04203">
    <property type="entry name" value="GAMMA_CORONA_M"/>
    <property type="match status" value="1"/>
</dbReference>
<dbReference type="CDD" id="cd21566">
    <property type="entry name" value="gammaCoV_M"/>
    <property type="match status" value="1"/>
</dbReference>
<dbReference type="GO" id="GO:0016020">
    <property type="term" value="C:membrane"/>
    <property type="evidence" value="ECO:0007669"/>
    <property type="project" value="UniProtKB-UniRule"/>
</dbReference>
<evidence type="ECO:0000256" key="8">
    <source>
        <dbReference type="ARBA" id="ARBA00023180"/>
    </source>
</evidence>
<feature type="topological domain" description="Intravirion" evidence="10">
    <location>
        <begin position="138"/>
        <end position="264"/>
    </location>
</feature>
<evidence type="ECO:0000256" key="6">
    <source>
        <dbReference type="ARBA" id="ARBA00022989"/>
    </source>
</evidence>
<evidence type="ECO:0000256" key="10">
    <source>
        <dbReference type="HAMAP-Rule" id="MF_04203"/>
    </source>
</evidence>
<dbReference type="Proteomes" id="UP000133437">
    <property type="component" value="Genome"/>
</dbReference>
<evidence type="ECO:0000313" key="12">
    <source>
        <dbReference type="EMBL" id="AMO03296.1"/>
    </source>
</evidence>